<reference evidence="2 3" key="1">
    <citation type="journal article" date="2019" name="Commun. Biol.">
        <title>The bagworm genome reveals a unique fibroin gene that provides high tensile strength.</title>
        <authorList>
            <person name="Kono N."/>
            <person name="Nakamura H."/>
            <person name="Ohtoshi R."/>
            <person name="Tomita M."/>
            <person name="Numata K."/>
            <person name="Arakawa K."/>
        </authorList>
    </citation>
    <scope>NUCLEOTIDE SEQUENCE [LARGE SCALE GENOMIC DNA]</scope>
</reference>
<proteinExistence type="predicted"/>
<comment type="caution">
    <text evidence="2">The sequence shown here is derived from an EMBL/GenBank/DDBJ whole genome shotgun (WGS) entry which is preliminary data.</text>
</comment>
<evidence type="ECO:0000313" key="2">
    <source>
        <dbReference type="EMBL" id="GBP31755.1"/>
    </source>
</evidence>
<accession>A0A4C1UZ69</accession>
<evidence type="ECO:0000313" key="3">
    <source>
        <dbReference type="Proteomes" id="UP000299102"/>
    </source>
</evidence>
<feature type="region of interest" description="Disordered" evidence="1">
    <location>
        <begin position="38"/>
        <end position="76"/>
    </location>
</feature>
<evidence type="ECO:0000256" key="1">
    <source>
        <dbReference type="SAM" id="MobiDB-lite"/>
    </source>
</evidence>
<sequence>MRYVNAEEQPAAADIAIIKVRRRLSDARRRAAGLVKLLSPSPSSRAGREGDDSTAVRSTSERWRRSGKEWRKRGTS</sequence>
<dbReference type="Proteomes" id="UP000299102">
    <property type="component" value="Unassembled WGS sequence"/>
</dbReference>
<feature type="compositionally biased region" description="Basic and acidic residues" evidence="1">
    <location>
        <begin position="59"/>
        <end position="69"/>
    </location>
</feature>
<dbReference type="AlphaFoldDB" id="A0A4C1UZ69"/>
<gene>
    <name evidence="2" type="ORF">EVAR_4994_1</name>
</gene>
<dbReference type="EMBL" id="BGZK01000250">
    <property type="protein sequence ID" value="GBP31755.1"/>
    <property type="molecule type" value="Genomic_DNA"/>
</dbReference>
<organism evidence="2 3">
    <name type="scientific">Eumeta variegata</name>
    <name type="common">Bagworm moth</name>
    <name type="synonym">Eumeta japonica</name>
    <dbReference type="NCBI Taxonomy" id="151549"/>
    <lineage>
        <taxon>Eukaryota</taxon>
        <taxon>Metazoa</taxon>
        <taxon>Ecdysozoa</taxon>
        <taxon>Arthropoda</taxon>
        <taxon>Hexapoda</taxon>
        <taxon>Insecta</taxon>
        <taxon>Pterygota</taxon>
        <taxon>Neoptera</taxon>
        <taxon>Endopterygota</taxon>
        <taxon>Lepidoptera</taxon>
        <taxon>Glossata</taxon>
        <taxon>Ditrysia</taxon>
        <taxon>Tineoidea</taxon>
        <taxon>Psychidae</taxon>
        <taxon>Oiketicinae</taxon>
        <taxon>Eumeta</taxon>
    </lineage>
</organism>
<name>A0A4C1UZ69_EUMVA</name>
<keyword evidence="3" id="KW-1185">Reference proteome</keyword>
<protein>
    <submittedName>
        <fullName evidence="2">Uncharacterized protein</fullName>
    </submittedName>
</protein>